<name>A0AAJ6L639_9ACTN</name>
<dbReference type="GO" id="GO:0046872">
    <property type="term" value="F:metal ion binding"/>
    <property type="evidence" value="ECO:0007669"/>
    <property type="project" value="InterPro"/>
</dbReference>
<feature type="domain" description="ATP-grasp" evidence="2">
    <location>
        <begin position="154"/>
        <end position="372"/>
    </location>
</feature>
<protein>
    <submittedName>
        <fullName evidence="3">Peptide ligase PGM1-related protein</fullName>
    </submittedName>
</protein>
<sequence>MSTLIISNCTEEIVGPLAAVPPEKRASFGWGAQRMLWYARDGDVVILPKQPDETFLRYVTGLTRTDPATLQILTPPPGDFGPDILTPDRLGTPEIVAALAEVAAGRDITDVISIYADTSIARLVREAGCERALAGHAFCAENGVALANSKAVFRAVAAGAGVPIAPGIIARRPAEAVRAIDGLLSSGKHAMVKLDFAAGGHGNEILSPVPGVRAAGARNVVVLTGIPEIERYVQERWTWLTGGRDERFVIERYVPDAVTAYAEFSATDEGCRLRGTGEILMEPVAVGEIIPPQSVRPDVLDRLVRDGHRVCERFRHLGYRGNICADAIVAPDGEVLFTETNGRLTASTHLHHNIVARVVGPQRRDERVFLERGGKLAVGSYAGALDRLAAAGLAFDPATGTGVILTANYVPVSGRATYCVVDKDLESVRATERHVQALSDLAA</sequence>
<dbReference type="AlphaFoldDB" id="A0AAJ6L639"/>
<dbReference type="EMBL" id="CP130472">
    <property type="protein sequence ID" value="WLS48241.1"/>
    <property type="molecule type" value="Genomic_DNA"/>
</dbReference>
<gene>
    <name evidence="3" type="ORF">Q3V37_14020</name>
</gene>
<dbReference type="Pfam" id="PF18604">
    <property type="entry name" value="PreAtp-grasp"/>
    <property type="match status" value="1"/>
</dbReference>
<dbReference type="InterPro" id="IPR040754">
    <property type="entry name" value="PreAtp-grasp"/>
</dbReference>
<evidence type="ECO:0000259" key="2">
    <source>
        <dbReference type="PROSITE" id="PS50975"/>
    </source>
</evidence>
<dbReference type="SUPFAM" id="SSF56059">
    <property type="entry name" value="Glutathione synthetase ATP-binding domain-like"/>
    <property type="match status" value="1"/>
</dbReference>
<dbReference type="GO" id="GO:0005524">
    <property type="term" value="F:ATP binding"/>
    <property type="evidence" value="ECO:0007669"/>
    <property type="project" value="UniProtKB-UniRule"/>
</dbReference>
<evidence type="ECO:0000313" key="4">
    <source>
        <dbReference type="Proteomes" id="UP001235874"/>
    </source>
</evidence>
<keyword evidence="4" id="KW-1185">Reference proteome</keyword>
<keyword evidence="1" id="KW-0067">ATP-binding</keyword>
<proteinExistence type="predicted"/>
<keyword evidence="1" id="KW-0547">Nucleotide-binding</keyword>
<accession>A0AAJ6L639</accession>
<dbReference type="PROSITE" id="PS50975">
    <property type="entry name" value="ATP_GRASP"/>
    <property type="match status" value="1"/>
</dbReference>
<dbReference type="KEGG" id="mprn:Q3V37_14020"/>
<dbReference type="InterPro" id="IPR011761">
    <property type="entry name" value="ATP-grasp"/>
</dbReference>
<dbReference type="RefSeq" id="WP_053653332.1">
    <property type="nucleotide sequence ID" value="NZ_CP130472.1"/>
</dbReference>
<dbReference type="GO" id="GO:0016874">
    <property type="term" value="F:ligase activity"/>
    <property type="evidence" value="ECO:0007669"/>
    <property type="project" value="UniProtKB-KW"/>
</dbReference>
<dbReference type="Proteomes" id="UP001235874">
    <property type="component" value="Chromosome"/>
</dbReference>
<dbReference type="InterPro" id="IPR041356">
    <property type="entry name" value="PGM1_C"/>
</dbReference>
<dbReference type="Pfam" id="PF18105">
    <property type="entry name" value="PGM1_C"/>
    <property type="match status" value="1"/>
</dbReference>
<evidence type="ECO:0000313" key="3">
    <source>
        <dbReference type="EMBL" id="WLS48241.1"/>
    </source>
</evidence>
<evidence type="ECO:0000256" key="1">
    <source>
        <dbReference type="PROSITE-ProRule" id="PRU00409"/>
    </source>
</evidence>
<keyword evidence="3" id="KW-0436">Ligase</keyword>
<reference evidence="3 4" key="1">
    <citation type="submission" date="2023-07" db="EMBL/GenBank/DDBJ databases">
        <title>Micromonospora profundi TRM 95458 converts glycerol to a new osmotic compound.</title>
        <authorList>
            <person name="Lu D."/>
        </authorList>
    </citation>
    <scope>NUCLEOTIDE SEQUENCE [LARGE SCALE GENOMIC DNA]</scope>
    <source>
        <strain evidence="3 4">TRM95458</strain>
    </source>
</reference>
<organism evidence="3 4">
    <name type="scientific">Micromonospora profundi</name>
    <dbReference type="NCBI Taxonomy" id="1420889"/>
    <lineage>
        <taxon>Bacteria</taxon>
        <taxon>Bacillati</taxon>
        <taxon>Actinomycetota</taxon>
        <taxon>Actinomycetes</taxon>
        <taxon>Micromonosporales</taxon>
        <taxon>Micromonosporaceae</taxon>
        <taxon>Micromonospora</taxon>
    </lineage>
</organism>